<evidence type="ECO:0008006" key="3">
    <source>
        <dbReference type="Google" id="ProtNLM"/>
    </source>
</evidence>
<dbReference type="EMBL" id="PFPS01000007">
    <property type="protein sequence ID" value="PJA02552.1"/>
    <property type="molecule type" value="Genomic_DNA"/>
</dbReference>
<reference evidence="2" key="1">
    <citation type="submission" date="2017-09" db="EMBL/GenBank/DDBJ databases">
        <title>Depth-based differentiation of microbial function through sediment-hosted aquifers and enrichment of novel symbionts in the deep terrestrial subsurface.</title>
        <authorList>
            <person name="Probst A.J."/>
            <person name="Ladd B."/>
            <person name="Jarett J.K."/>
            <person name="Geller-Mcgrath D.E."/>
            <person name="Sieber C.M.K."/>
            <person name="Emerson J.B."/>
            <person name="Anantharaman K."/>
            <person name="Thomas B.C."/>
            <person name="Malmstrom R."/>
            <person name="Stieglmeier M."/>
            <person name="Klingl A."/>
            <person name="Woyke T."/>
            <person name="Ryan C.M."/>
            <person name="Banfield J.F."/>
        </authorList>
    </citation>
    <scope>NUCLEOTIDE SEQUENCE [LARGE SCALE GENOMIC DNA]</scope>
</reference>
<comment type="caution">
    <text evidence="1">The sequence shown here is derived from an EMBL/GenBank/DDBJ whole genome shotgun (WGS) entry which is preliminary data.</text>
</comment>
<dbReference type="Proteomes" id="UP000231469">
    <property type="component" value="Unassembled WGS sequence"/>
</dbReference>
<evidence type="ECO:0000313" key="1">
    <source>
        <dbReference type="EMBL" id="PJA02552.1"/>
    </source>
</evidence>
<dbReference type="SUPFAM" id="SSF51735">
    <property type="entry name" value="NAD(P)-binding Rossmann-fold domains"/>
    <property type="match status" value="1"/>
</dbReference>
<gene>
    <name evidence="1" type="ORF">COX73_00145</name>
</gene>
<dbReference type="Gene3D" id="3.40.50.720">
    <property type="entry name" value="NAD(P)-binding Rossmann-like Domain"/>
    <property type="match status" value="1"/>
</dbReference>
<dbReference type="AlphaFoldDB" id="A0A2M7VL24"/>
<dbReference type="InterPro" id="IPR008927">
    <property type="entry name" value="6-PGluconate_DH-like_C_sf"/>
</dbReference>
<organism evidence="1 2">
    <name type="scientific">bacterium (Candidatus Gribaldobacteria) CG_4_10_14_0_2_um_filter_36_18</name>
    <dbReference type="NCBI Taxonomy" id="2014264"/>
    <lineage>
        <taxon>Bacteria</taxon>
        <taxon>Candidatus Gribaldobacteria</taxon>
    </lineage>
</organism>
<name>A0A2M7VL24_9BACT</name>
<protein>
    <recommendedName>
        <fullName evidence="3">UDP-glucose/GDP-mannose dehydrogenase dimerisation domain-containing protein</fullName>
    </recommendedName>
</protein>
<sequence length="255" mass="28602">MSRAYQKGNSENKSKIGILGYGEVGQAIAKFYPPTRPGGGPKIKDLSRDDGLASVEILHVCLPWSNNFVKIVKKEIKKIKPKLVIVHSTVAPGTTKKIGGRIVHSPIRGMHPRLFKGIKTFVKYIGADNKKAGEMAKRHFEELGIKTKVFMPSITTEIGKLFDTSYYGLVIAWHGEMKKLCDKYGIDFEKAVTDFNQTYNEGYKKLGKPNVVRPVLYPPRDGIKGHCICENAEILQKYFSSQALDLILKHKPKKK</sequence>
<evidence type="ECO:0000313" key="2">
    <source>
        <dbReference type="Proteomes" id="UP000231469"/>
    </source>
</evidence>
<accession>A0A2M7VL24</accession>
<dbReference type="SUPFAM" id="SSF48179">
    <property type="entry name" value="6-phosphogluconate dehydrogenase C-terminal domain-like"/>
    <property type="match status" value="1"/>
</dbReference>
<proteinExistence type="predicted"/>
<dbReference type="InterPro" id="IPR036291">
    <property type="entry name" value="NAD(P)-bd_dom_sf"/>
</dbReference>